<dbReference type="HOGENOM" id="CLU_1248464_0_0_10"/>
<dbReference type="OrthoDB" id="6401138at2"/>
<dbReference type="Proteomes" id="UP000008701">
    <property type="component" value="Chromosome"/>
</dbReference>
<evidence type="ECO:0000313" key="1">
    <source>
        <dbReference type="EMBL" id="ABL64341.1"/>
    </source>
</evidence>
<accession>A1BD64</accession>
<sequence length="229" mass="25963">MKDIITEFDRPIVFRTVNAEVYESTINSGSIWLRSSDYYVYLEDKARCDKSEGANGTKTLLPLCFHPEGGTKQIYYGDGIIGQKISPHYIFSMHGSSVSECVRKDFGEFTFGIKCISRLSAEILYEASKYLNVTGYRFGQVSYQYTALCRSLHSHGAAVGLGGNLPEFLQSINTDVLRKDPVLPFIEQDEWRIVIFTNSLIKNDYNEPLKLIVNPNNFYEYKSSAKLNA</sequence>
<gene>
    <name evidence="1" type="ordered locus">Cpha266_0277</name>
</gene>
<dbReference type="RefSeq" id="WP_011744177.1">
    <property type="nucleotide sequence ID" value="NC_008639.1"/>
</dbReference>
<name>A1BD64_CHLPD</name>
<dbReference type="KEGG" id="cph:Cpha266_0277"/>
<organism evidence="1 2">
    <name type="scientific">Chlorobium phaeobacteroides (strain DSM 266 / SMG 266 / 2430)</name>
    <dbReference type="NCBI Taxonomy" id="290317"/>
    <lineage>
        <taxon>Bacteria</taxon>
        <taxon>Pseudomonadati</taxon>
        <taxon>Chlorobiota</taxon>
        <taxon>Chlorobiia</taxon>
        <taxon>Chlorobiales</taxon>
        <taxon>Chlorobiaceae</taxon>
        <taxon>Chlorobium/Pelodictyon group</taxon>
        <taxon>Chlorobium</taxon>
    </lineage>
</organism>
<protein>
    <submittedName>
        <fullName evidence="1">Uncharacterized protein</fullName>
    </submittedName>
</protein>
<evidence type="ECO:0000313" key="2">
    <source>
        <dbReference type="Proteomes" id="UP000008701"/>
    </source>
</evidence>
<dbReference type="AlphaFoldDB" id="A1BD64"/>
<proteinExistence type="predicted"/>
<reference evidence="1 2" key="1">
    <citation type="submission" date="2006-12" db="EMBL/GenBank/DDBJ databases">
        <title>Complete sequence of Chlorobium phaeobacteroides DSM 266.</title>
        <authorList>
            <consortium name="US DOE Joint Genome Institute"/>
            <person name="Copeland A."/>
            <person name="Lucas S."/>
            <person name="Lapidus A."/>
            <person name="Barry K."/>
            <person name="Detter J.C."/>
            <person name="Glavina del Rio T."/>
            <person name="Hammon N."/>
            <person name="Israni S."/>
            <person name="Pitluck S."/>
            <person name="Goltsman E."/>
            <person name="Schmutz J."/>
            <person name="Larimer F."/>
            <person name="Land M."/>
            <person name="Hauser L."/>
            <person name="Mikhailova N."/>
            <person name="Li T."/>
            <person name="Overmann J."/>
            <person name="Bryant D.A."/>
            <person name="Richardson P."/>
        </authorList>
    </citation>
    <scope>NUCLEOTIDE SEQUENCE [LARGE SCALE GENOMIC DNA]</scope>
    <source>
        <strain evidence="1 2">DSM 266</strain>
    </source>
</reference>
<keyword evidence="2" id="KW-1185">Reference proteome</keyword>
<dbReference type="STRING" id="290317.Cpha266_0277"/>
<dbReference type="EMBL" id="CP000492">
    <property type="protein sequence ID" value="ABL64341.1"/>
    <property type="molecule type" value="Genomic_DNA"/>
</dbReference>